<feature type="binding site" evidence="3">
    <location>
        <position position="362"/>
    </location>
    <ligand>
        <name>Mg(2+)</name>
        <dbReference type="ChEBI" id="CHEBI:18420"/>
        <label>1</label>
    </ligand>
</feature>
<dbReference type="RefSeq" id="WP_091697096.1">
    <property type="nucleotide sequence ID" value="NZ_FPBF01000007.1"/>
</dbReference>
<evidence type="ECO:0000256" key="3">
    <source>
        <dbReference type="PIRSR" id="PIRSR605502-1"/>
    </source>
</evidence>
<feature type="binding site" evidence="3">
    <location>
        <position position="361"/>
    </location>
    <ligand>
        <name>Mg(2+)</name>
        <dbReference type="ChEBI" id="CHEBI:18420"/>
        <label>1</label>
    </ligand>
</feature>
<reference evidence="5" key="1">
    <citation type="submission" date="2016-10" db="EMBL/GenBank/DDBJ databases">
        <authorList>
            <person name="Varghese N."/>
            <person name="Submissions S."/>
        </authorList>
    </citation>
    <scope>NUCLEOTIDE SEQUENCE [LARGE SCALE GENOMIC DNA]</scope>
    <source>
        <strain evidence="5">DSM 23445</strain>
    </source>
</reference>
<feature type="binding site" evidence="3">
    <location>
        <position position="106"/>
    </location>
    <ligand>
        <name>Mg(2+)</name>
        <dbReference type="ChEBI" id="CHEBI:18420"/>
        <label>1</label>
    </ligand>
</feature>
<dbReference type="Proteomes" id="UP000199673">
    <property type="component" value="Unassembled WGS sequence"/>
</dbReference>
<dbReference type="PANTHER" id="PTHR16222:SF24">
    <property type="entry name" value="ADP-RIBOSYLHYDROLASE ARH3"/>
    <property type="match status" value="1"/>
</dbReference>
<dbReference type="GO" id="GO:0016787">
    <property type="term" value="F:hydrolase activity"/>
    <property type="evidence" value="ECO:0007669"/>
    <property type="project" value="UniProtKB-KW"/>
</dbReference>
<gene>
    <name evidence="4" type="ORF">SAMN04489724_4266</name>
</gene>
<evidence type="ECO:0000256" key="2">
    <source>
        <dbReference type="ARBA" id="ARBA00022801"/>
    </source>
</evidence>
<name>A0A1I7DPY8_9BACT</name>
<dbReference type="InterPro" id="IPR036705">
    <property type="entry name" value="Ribosyl_crysJ1_sf"/>
</dbReference>
<keyword evidence="3" id="KW-0460">Magnesium</keyword>
<keyword evidence="2 4" id="KW-0378">Hydrolase</keyword>
<keyword evidence="3" id="KW-0479">Metal-binding</keyword>
<comment type="cofactor">
    <cofactor evidence="3">
        <name>Mg(2+)</name>
        <dbReference type="ChEBI" id="CHEBI:18420"/>
    </cofactor>
    <text evidence="3">Binds 2 magnesium ions per subunit.</text>
</comment>
<dbReference type="PROSITE" id="PS51257">
    <property type="entry name" value="PROKAR_LIPOPROTEIN"/>
    <property type="match status" value="1"/>
</dbReference>
<comment type="similarity">
    <text evidence="1">Belongs to the ADP-ribosylglycohydrolase family.</text>
</comment>
<dbReference type="AlphaFoldDB" id="A0A1I7DPY8"/>
<feature type="binding site" evidence="3">
    <location>
        <position position="359"/>
    </location>
    <ligand>
        <name>Mg(2+)</name>
        <dbReference type="ChEBI" id="CHEBI:18420"/>
        <label>1</label>
    </ligand>
</feature>
<protein>
    <submittedName>
        <fullName evidence="4">ADP-ribosylglycohydrolase</fullName>
    </submittedName>
</protein>
<dbReference type="PANTHER" id="PTHR16222">
    <property type="entry name" value="ADP-RIBOSYLGLYCOHYDROLASE"/>
    <property type="match status" value="1"/>
</dbReference>
<evidence type="ECO:0000256" key="1">
    <source>
        <dbReference type="ARBA" id="ARBA00010702"/>
    </source>
</evidence>
<dbReference type="Gene3D" id="1.10.4080.10">
    <property type="entry name" value="ADP-ribosylation/Crystallin J1"/>
    <property type="match status" value="1"/>
</dbReference>
<accession>A0A1I7DPY8</accession>
<feature type="binding site" evidence="3">
    <location>
        <position position="105"/>
    </location>
    <ligand>
        <name>Mg(2+)</name>
        <dbReference type="ChEBI" id="CHEBI:18420"/>
        <label>1</label>
    </ligand>
</feature>
<dbReference type="InterPro" id="IPR005502">
    <property type="entry name" value="Ribosyl_crysJ1"/>
</dbReference>
<organism evidence="4 5">
    <name type="scientific">Algoriphagus locisalis</name>
    <dbReference type="NCBI Taxonomy" id="305507"/>
    <lineage>
        <taxon>Bacteria</taxon>
        <taxon>Pseudomonadati</taxon>
        <taxon>Bacteroidota</taxon>
        <taxon>Cytophagia</taxon>
        <taxon>Cytophagales</taxon>
        <taxon>Cyclobacteriaceae</taxon>
        <taxon>Algoriphagus</taxon>
    </lineage>
</organism>
<dbReference type="OrthoDB" id="9798107at2"/>
<dbReference type="EMBL" id="FPBF01000007">
    <property type="protein sequence ID" value="SFU13737.1"/>
    <property type="molecule type" value="Genomic_DNA"/>
</dbReference>
<evidence type="ECO:0000313" key="4">
    <source>
        <dbReference type="EMBL" id="SFU13737.1"/>
    </source>
</evidence>
<proteinExistence type="inferred from homology"/>
<evidence type="ECO:0000313" key="5">
    <source>
        <dbReference type="Proteomes" id="UP000199673"/>
    </source>
</evidence>
<dbReference type="SUPFAM" id="SSF101478">
    <property type="entry name" value="ADP-ribosylglycohydrolase"/>
    <property type="match status" value="1"/>
</dbReference>
<dbReference type="STRING" id="305507.SAMN04489724_4266"/>
<dbReference type="Pfam" id="PF03747">
    <property type="entry name" value="ADP_ribosyl_GH"/>
    <property type="match status" value="1"/>
</dbReference>
<keyword evidence="5" id="KW-1185">Reference proteome</keyword>
<feature type="binding site" evidence="3">
    <location>
        <position position="107"/>
    </location>
    <ligand>
        <name>Mg(2+)</name>
        <dbReference type="ChEBI" id="CHEBI:18420"/>
        <label>1</label>
    </ligand>
</feature>
<sequence>MKNIAHLVLFLLLFSACDRKEPASPIQFSDQRIPEIGLSEKQLHDRILGMLVGSAIGDAMGAPTEMWSRDAIKLEYGFVESLDSMVREVSPEGIWIANLPAGGTTDDTRWKVLTSDYLLTQNTNELDARDFAKQILNSYESYTKEFENIKSTDPEPFEAVTLKMGWLQEWAKVSHPFIEDNLVGYADSLGKFYGGEMVCAGLLYSPALGAYFPGNPEKAYREAYKLSLYDLGYAKDISALSAAMAAAGMKAGATKESLLATLRIDPENYFQSRLVGRTSHNILKNALLISSESAKQDSLGNKLHPDSKALQFAFSQLDQRLQDMPFHAGEIWLQTLTAMVYSDFEFMGTMTFLVNYGRDNDTTAAVAGGILGAFYGFEKLPKLEREKVLSVNKEMLGIDLEKTANDLTAHMLGN</sequence>
<dbReference type="InterPro" id="IPR050792">
    <property type="entry name" value="ADP-ribosylglycohydrolase"/>
</dbReference>
<dbReference type="GO" id="GO:0046872">
    <property type="term" value="F:metal ion binding"/>
    <property type="evidence" value="ECO:0007669"/>
    <property type="project" value="UniProtKB-KW"/>
</dbReference>